<sequence length="531" mass="58760">MPQSVTPMEEGQRLVGETGQSYMAVTPMGSAQNVWSAVDHDTYENVYIIKQPSAFDTGSTGGKKWPLFQSEMVMHEYFKDCPHIRRQVDRITRQGPNADPSDPPRIVLEPTETTLADARVKRSMTGDEIRIIMVGVLHGLAEIHKRGLVYADLKMENIFVNGFRDTPEETAAGKLVAMIGDLGTVTDDTHGKIQPIAYRAPEVYFKNLISPGADVWGWGIIFCQLLEAEVRHTETGLYDDVWNSSVYLTEEAVKRAMCEDFEIRTNNYYKDVSMPYQRPEDREKELWAKRLLRKGVAADDVMFLAWVLNPDPTQRPSAQEVLQHPQIQQASSRRPSVYNSGTATPHNAGMPPGVPSMQNFQSGSMSTNAPSSSRQSSPTRAHKAWTEPLADVPVPGLYLPNYRNMLSSMGGGSNQQTLKDSPQPQNISEDMLPPSQSHGGPTQSMPQPAPRQSQHQQQQPDTKPAYKRMHSEEPASRVVKNSARPSLPDTASQNQWGSAVGSVKGNQPQAGNAADRGGFFDGGLMSRLRGD</sequence>
<dbReference type="EMBL" id="JAWDJW010007311">
    <property type="protein sequence ID" value="KAK3062395.1"/>
    <property type="molecule type" value="Genomic_DNA"/>
</dbReference>
<keyword evidence="2" id="KW-1185">Reference proteome</keyword>
<protein>
    <submittedName>
        <fullName evidence="1">Uncharacterized protein</fullName>
    </submittedName>
</protein>
<dbReference type="Proteomes" id="UP001186974">
    <property type="component" value="Unassembled WGS sequence"/>
</dbReference>
<organism evidence="1 2">
    <name type="scientific">Coniosporium uncinatum</name>
    <dbReference type="NCBI Taxonomy" id="93489"/>
    <lineage>
        <taxon>Eukaryota</taxon>
        <taxon>Fungi</taxon>
        <taxon>Dikarya</taxon>
        <taxon>Ascomycota</taxon>
        <taxon>Pezizomycotina</taxon>
        <taxon>Dothideomycetes</taxon>
        <taxon>Dothideomycetes incertae sedis</taxon>
        <taxon>Coniosporium</taxon>
    </lineage>
</organism>
<comment type="caution">
    <text evidence="1">The sequence shown here is derived from an EMBL/GenBank/DDBJ whole genome shotgun (WGS) entry which is preliminary data.</text>
</comment>
<gene>
    <name evidence="1" type="ORF">LTS18_004135</name>
</gene>
<reference evidence="1" key="1">
    <citation type="submission" date="2024-09" db="EMBL/GenBank/DDBJ databases">
        <title>Black Yeasts Isolated from many extreme environments.</title>
        <authorList>
            <person name="Coleine C."/>
            <person name="Stajich J.E."/>
            <person name="Selbmann L."/>
        </authorList>
    </citation>
    <scope>NUCLEOTIDE SEQUENCE</scope>
    <source>
        <strain evidence="1">CCFEE 5737</strain>
    </source>
</reference>
<name>A0ACC3D5Y7_9PEZI</name>
<accession>A0ACC3D5Y7</accession>
<evidence type="ECO:0000313" key="2">
    <source>
        <dbReference type="Proteomes" id="UP001186974"/>
    </source>
</evidence>
<proteinExistence type="predicted"/>
<evidence type="ECO:0000313" key="1">
    <source>
        <dbReference type="EMBL" id="KAK3062395.1"/>
    </source>
</evidence>